<feature type="compositionally biased region" description="Low complexity" evidence="1">
    <location>
        <begin position="162"/>
        <end position="196"/>
    </location>
</feature>
<evidence type="ECO:0000313" key="3">
    <source>
        <dbReference type="EMBL" id="KAF7777639.1"/>
    </source>
</evidence>
<dbReference type="InterPro" id="IPR048958">
    <property type="entry name" value="Polysacc_lyase_14"/>
</dbReference>
<accession>A0A8H7KI85</accession>
<dbReference type="PANTHER" id="PTHR40124:SF1">
    <property type="entry name" value="DISAGGREGATASE RELATED REPEAT PROTEIN"/>
    <property type="match status" value="1"/>
</dbReference>
<sequence>MPELQHACSRGERFIHRTRQNKKINPPLFSVTPGIKRTMAKFIDSSHSLRISDLSSGVIQEARQTSDRFFQSFSSPPTTSFILVVLWLKQSPLLPPSHTHLAGPFLLREFALLLDSTSLTPLRVALTLDILLIHAAPIHHHHRRTKCHRRPGATTASSAGNALAAPTPTSAASPSHTASTGPKESSKPSPSDTTPKGPKEDSEPSPSDTPSKGPKEDSEPSPSETPSKGPKEDSHPSPSKTASNGPKETSEPEAPPKSSGPKGGSSGGSGGLLGDLFPIADKLLSWTTIPSDGSLPLSDSTFRPQKEIKDLSHDYIDAPDGKKSMKAHYPKGSYNFQHTPKGGFSFYAPGPEDVDLTTAKEATFGYSVYFPEGFDFVKGGKLPGLYGGDSEDQAVSCSGGRRDNGCWSARLMWRGGAEGEFYTYLPPDFPENQKVCNVKPESDCNPTYGASVGRGSFHFATGGWTNVSERVRLNDPGKANGEIELFVNGKSVINVKGLTLRDKGQGKIYGMQMQTFFGGSSPDFASTKNQDVYFSDFSLAIIEKL</sequence>
<dbReference type="PANTHER" id="PTHR40124">
    <property type="match status" value="1"/>
</dbReference>
<protein>
    <submittedName>
        <fullName evidence="3">CAZyme family PL14</fullName>
    </submittedName>
</protein>
<evidence type="ECO:0000313" key="4">
    <source>
        <dbReference type="Proteomes" id="UP000629468"/>
    </source>
</evidence>
<dbReference type="Proteomes" id="UP000629468">
    <property type="component" value="Unassembled WGS sequence"/>
</dbReference>
<gene>
    <name evidence="3" type="ORF">Agabi119p4_3711</name>
</gene>
<evidence type="ECO:0000256" key="1">
    <source>
        <dbReference type="SAM" id="MobiDB-lite"/>
    </source>
</evidence>
<organism evidence="3 4">
    <name type="scientific">Agaricus bisporus var. burnettii</name>
    <dbReference type="NCBI Taxonomy" id="192524"/>
    <lineage>
        <taxon>Eukaryota</taxon>
        <taxon>Fungi</taxon>
        <taxon>Dikarya</taxon>
        <taxon>Basidiomycota</taxon>
        <taxon>Agaricomycotina</taxon>
        <taxon>Agaricomycetes</taxon>
        <taxon>Agaricomycetidae</taxon>
        <taxon>Agaricales</taxon>
        <taxon>Agaricineae</taxon>
        <taxon>Agaricaceae</taxon>
        <taxon>Agaricus</taxon>
    </lineage>
</organism>
<reference evidence="3 4" key="1">
    <citation type="journal article" name="Sci. Rep.">
        <title>Telomere-to-telomere assembled and centromere annotated genomes of the two main subspecies of the button mushroom Agaricus bisporus reveal especially polymorphic chromosome ends.</title>
        <authorList>
            <person name="Sonnenberg A.S.M."/>
            <person name="Sedaghat-Telgerd N."/>
            <person name="Lavrijssen B."/>
            <person name="Ohm R.A."/>
            <person name="Hendrickx P.M."/>
            <person name="Scholtmeijer K."/>
            <person name="Baars J.J.P."/>
            <person name="van Peer A."/>
        </authorList>
    </citation>
    <scope>NUCLEOTIDE SEQUENCE [LARGE SCALE GENOMIC DNA]</scope>
    <source>
        <strain evidence="3 4">H119_p4</strain>
    </source>
</reference>
<feature type="compositionally biased region" description="Polar residues" evidence="1">
    <location>
        <begin position="236"/>
        <end position="247"/>
    </location>
</feature>
<feature type="compositionally biased region" description="Gly residues" evidence="1">
    <location>
        <begin position="261"/>
        <end position="273"/>
    </location>
</feature>
<feature type="compositionally biased region" description="Basic residues" evidence="1">
    <location>
        <begin position="139"/>
        <end position="151"/>
    </location>
</feature>
<dbReference type="Gene3D" id="2.60.120.200">
    <property type="match status" value="1"/>
</dbReference>
<feature type="domain" description="Polysaccharide lyase 14" evidence="2">
    <location>
        <begin position="320"/>
        <end position="537"/>
    </location>
</feature>
<feature type="region of interest" description="Disordered" evidence="1">
    <location>
        <begin position="139"/>
        <end position="273"/>
    </location>
</feature>
<dbReference type="AlphaFoldDB" id="A0A8H7KI85"/>
<name>A0A8H7KI85_AGABI</name>
<dbReference type="EMBL" id="JABXXO010000005">
    <property type="protein sequence ID" value="KAF7777639.1"/>
    <property type="molecule type" value="Genomic_DNA"/>
</dbReference>
<evidence type="ECO:0000259" key="2">
    <source>
        <dbReference type="Pfam" id="PF21294"/>
    </source>
</evidence>
<dbReference type="Pfam" id="PF21294">
    <property type="entry name" value="Polysacc_lyase_14"/>
    <property type="match status" value="1"/>
</dbReference>
<comment type="caution">
    <text evidence="3">The sequence shown here is derived from an EMBL/GenBank/DDBJ whole genome shotgun (WGS) entry which is preliminary data.</text>
</comment>
<proteinExistence type="predicted"/>